<dbReference type="InterPro" id="IPR000241">
    <property type="entry name" value="RlmKL-like_Mtase"/>
</dbReference>
<dbReference type="PANTHER" id="PTHR47313">
    <property type="entry name" value="RIBOSOMAL RNA LARGE SUBUNIT METHYLTRANSFERASE K/L"/>
    <property type="match status" value="1"/>
</dbReference>
<dbReference type="Pfam" id="PF01170">
    <property type="entry name" value="UPF0020"/>
    <property type="match status" value="1"/>
</dbReference>
<evidence type="ECO:0000256" key="1">
    <source>
        <dbReference type="ARBA" id="ARBA00022603"/>
    </source>
</evidence>
<dbReference type="EMBL" id="UHJL01000001">
    <property type="protein sequence ID" value="SUQ18940.1"/>
    <property type="molecule type" value="Genomic_DNA"/>
</dbReference>
<dbReference type="SUPFAM" id="SSF53335">
    <property type="entry name" value="S-adenosyl-L-methionine-dependent methyltransferases"/>
    <property type="match status" value="1"/>
</dbReference>
<evidence type="ECO:0000259" key="3">
    <source>
        <dbReference type="Pfam" id="PF01170"/>
    </source>
</evidence>
<dbReference type="Gene3D" id="3.40.50.150">
    <property type="entry name" value="Vaccinia Virus protein VP39"/>
    <property type="match status" value="1"/>
</dbReference>
<keyword evidence="2" id="KW-0808">Transferase</keyword>
<accession>A0A380RTS1</accession>
<protein>
    <submittedName>
        <fullName evidence="5">Putative N6-adenine-specific DNA methylase</fullName>
    </submittedName>
</protein>
<feature type="domain" description="RlmL ferredoxin-like" evidence="4">
    <location>
        <begin position="20"/>
        <end position="79"/>
    </location>
</feature>
<dbReference type="GO" id="GO:0070043">
    <property type="term" value="F:rRNA (guanine-N7-)-methyltransferase activity"/>
    <property type="evidence" value="ECO:0007669"/>
    <property type="project" value="TreeGrafter"/>
</dbReference>
<proteinExistence type="predicted"/>
<dbReference type="GO" id="GO:0008990">
    <property type="term" value="F:rRNA (guanine-N2-)-methyltransferase activity"/>
    <property type="evidence" value="ECO:0007669"/>
    <property type="project" value="TreeGrafter"/>
</dbReference>
<dbReference type="AlphaFoldDB" id="A0A380RTS1"/>
<dbReference type="Gene3D" id="3.30.2130.30">
    <property type="match status" value="1"/>
</dbReference>
<evidence type="ECO:0000259" key="4">
    <source>
        <dbReference type="Pfam" id="PF22020"/>
    </source>
</evidence>
<dbReference type="InterPro" id="IPR029063">
    <property type="entry name" value="SAM-dependent_MTases_sf"/>
</dbReference>
<evidence type="ECO:0000313" key="5">
    <source>
        <dbReference type="EMBL" id="SUQ18940.1"/>
    </source>
</evidence>
<dbReference type="InterPro" id="IPR054170">
    <property type="entry name" value="RlmL_1st"/>
</dbReference>
<keyword evidence="1 5" id="KW-0489">Methyltransferase</keyword>
<evidence type="ECO:0000256" key="2">
    <source>
        <dbReference type="ARBA" id="ARBA00022679"/>
    </source>
</evidence>
<dbReference type="RefSeq" id="WP_109571746.1">
    <property type="nucleotide sequence ID" value="NZ_UHJL01000001.1"/>
</dbReference>
<organism evidence="5 6">
    <name type="scientific">Fibrobacter succinogenes</name>
    <name type="common">Bacteroides succinogenes</name>
    <dbReference type="NCBI Taxonomy" id="833"/>
    <lineage>
        <taxon>Bacteria</taxon>
        <taxon>Pseudomonadati</taxon>
        <taxon>Fibrobacterota</taxon>
        <taxon>Fibrobacteria</taxon>
        <taxon>Fibrobacterales</taxon>
        <taxon>Fibrobacteraceae</taxon>
        <taxon>Fibrobacter</taxon>
    </lineage>
</organism>
<feature type="domain" description="Ribosomal RNA large subunit methyltransferase K/L-like methyltransferase" evidence="3">
    <location>
        <begin position="247"/>
        <end position="427"/>
    </location>
</feature>
<dbReference type="CDD" id="cd11715">
    <property type="entry name" value="THUMP_AdoMetMT"/>
    <property type="match status" value="1"/>
</dbReference>
<gene>
    <name evidence="5" type="ORF">SAMN05661053_0162</name>
</gene>
<sequence length="493" mass="54710">MSDALEKRIKKHIIGKPHRFLAVSPLGFEQTLSRELEIILGETATEQPHATGDGKVEFTTKLTEAWKAVAVSRTANRVLMEVSSFKAENFRELEKKASEIPWELYLPCHPERSNASCEVEGSINIHVTCKHSRLYHSDAIAERLYKIIEGVSVPLAPADTASATPSAGTPRNAPSQNLYVNFLDDRCTIWLDLAGEELYKRGFERFVNDAPLKETIASAMIFEAIEILRLRAPRSAQDDTSHPRSITLIDLMSGSGTFSLEAACIANKIIPGTCRDFALKHQPAFKDATWNFLIRQETRDDKCVRRVSRPCLHEHDRVQHLGLERSDNPKTNSATATIAKIITSDISERAVNIIKHNIECSPLANISPAPIAPKQKDFFSYTAKEIADACGDTSPILVLNPPYGKRLDFDAPKLYTQIGKKLTELARDLHHFGKSLTVAILAPKDDTRDGTKYTCTANLLRECPALSKEHTPTAKVIQTSHGGFSLNAFFATI</sequence>
<name>A0A380RTS1_FIBSU</name>
<evidence type="ECO:0000313" key="6">
    <source>
        <dbReference type="Proteomes" id="UP000255423"/>
    </source>
</evidence>
<reference evidence="5 6" key="1">
    <citation type="submission" date="2017-08" db="EMBL/GenBank/DDBJ databases">
        <authorList>
            <person name="de Groot N.N."/>
        </authorList>
    </citation>
    <scope>NUCLEOTIDE SEQUENCE [LARGE SCALE GENOMIC DNA]</scope>
    <source>
        <strain evidence="5 6">HM2</strain>
    </source>
</reference>
<dbReference type="Pfam" id="PF22020">
    <property type="entry name" value="RlmL_1st"/>
    <property type="match status" value="1"/>
</dbReference>
<dbReference type="PANTHER" id="PTHR47313:SF1">
    <property type="entry name" value="RIBOSOMAL RNA LARGE SUBUNIT METHYLTRANSFERASE K_L"/>
    <property type="match status" value="1"/>
</dbReference>
<dbReference type="Proteomes" id="UP000255423">
    <property type="component" value="Unassembled WGS sequence"/>
</dbReference>